<dbReference type="Proteomes" id="UP000203112">
    <property type="component" value="Segment"/>
</dbReference>
<dbReference type="EMBL" id="KC292024">
    <property type="protein sequence ID" value="AGM11211.1"/>
    <property type="molecule type" value="Genomic_DNA"/>
</dbReference>
<evidence type="ECO:0000313" key="3">
    <source>
        <dbReference type="Proteomes" id="UP000203112"/>
    </source>
</evidence>
<proteinExistence type="predicted"/>
<organism evidence="2 3">
    <name type="scientific">Haloarcula hispanica tailed virus 2</name>
    <dbReference type="NCBI Taxonomy" id="1273751"/>
    <lineage>
        <taxon>Viruses</taxon>
        <taxon>Duplodnaviria</taxon>
        <taxon>Heunggongvirae</taxon>
        <taxon>Uroviricota</taxon>
        <taxon>Caudoviricetes</taxon>
        <taxon>Saparoviridae</taxon>
        <taxon>Halohivirus</taxon>
        <taxon>Halohivirus suolae</taxon>
        <taxon>Halohivirus HHTV2</taxon>
    </lineage>
</organism>
<evidence type="ECO:0000313" key="2">
    <source>
        <dbReference type="EMBL" id="AGM11211.1"/>
    </source>
</evidence>
<dbReference type="RefSeq" id="YP_008060355.1">
    <property type="nucleotide sequence ID" value="NC_021340.1"/>
</dbReference>
<dbReference type="GeneID" id="16194332"/>
<name>R4TG56_9CAUD</name>
<gene>
    <name evidence="2" type="primary">46</name>
    <name evidence="2" type="ORF">HHTV2_46</name>
</gene>
<reference evidence="2 3" key="1">
    <citation type="submission" date="2012-12" db="EMBL/GenBank/DDBJ databases">
        <authorList>
            <person name="Sencilo A."/>
            <person name="Jacobs-Sera D."/>
            <person name="Russell D.A."/>
            <person name="Ko C."/>
            <person name="Atanasova N."/>
            <person name="Osterlund E."/>
            <person name="Oksanen H.M."/>
            <person name="Bamford D.H."/>
            <person name="Hatfull G.F."/>
            <person name="Roine E."/>
            <person name="Hendrix R.W."/>
        </authorList>
    </citation>
    <scope>NUCLEOTIDE SEQUENCE [LARGE SCALE GENOMIC DNA]</scope>
</reference>
<dbReference type="KEGG" id="vg:16194332"/>
<sequence length="323" mass="34380">MADPYKGEDTQLAVGVESTQGTSVAPTRVLGKVAEEATPPDPEVEWMVTRVIGGTREPFQKHEGQHSYQGGDVPVILQDGAPLAYLLGADSFSSPTHTITAKTDGKPPSQTIEAVYYGRGGGSDFVRTFNGCVPASGELSMNNDDELTLSMSYWAMGVSVGTSPTAGISVPDQDPWLFSDADSQLSLFGSSFARFMDFTLSIENNLEEGRYIVDDASTPSGDAKDPFEITYGNVDYELSATITIEDNSLYNELVNPTDGGFTATMAFSRGNGDTITVTANNCNFTEGAHPIPGESGKVEVEVTMIPESLTITVEDSNSTAAYI</sequence>
<keyword evidence="3" id="KW-1185">Reference proteome</keyword>
<accession>R4TG56</accession>
<feature type="region of interest" description="Disordered" evidence="1">
    <location>
        <begin position="1"/>
        <end position="23"/>
    </location>
</feature>
<evidence type="ECO:0000256" key="1">
    <source>
        <dbReference type="SAM" id="MobiDB-lite"/>
    </source>
</evidence>
<protein>
    <submittedName>
        <fullName evidence="2">Tail tube</fullName>
    </submittedName>
</protein>
<dbReference type="InterPro" id="IPR044000">
    <property type="entry name" value="Phage_tube_2"/>
</dbReference>
<dbReference type="Pfam" id="PF18906">
    <property type="entry name" value="Phage_tube_2"/>
    <property type="match status" value="1"/>
</dbReference>
<dbReference type="OrthoDB" id="13105at10239"/>